<dbReference type="GO" id="GO:0004298">
    <property type="term" value="F:threonine-type endopeptidase activity"/>
    <property type="evidence" value="ECO:0007669"/>
    <property type="project" value="InterPro"/>
</dbReference>
<dbReference type="SUPFAM" id="SSF56235">
    <property type="entry name" value="N-terminal nucleophile aminohydrolases (Ntn hydrolases)"/>
    <property type="match status" value="1"/>
</dbReference>
<organism evidence="4 5">
    <name type="scientific">Orbilia ellipsospora</name>
    <dbReference type="NCBI Taxonomy" id="2528407"/>
    <lineage>
        <taxon>Eukaryota</taxon>
        <taxon>Fungi</taxon>
        <taxon>Dikarya</taxon>
        <taxon>Ascomycota</taxon>
        <taxon>Pezizomycotina</taxon>
        <taxon>Orbiliomycetes</taxon>
        <taxon>Orbiliales</taxon>
        <taxon>Orbiliaceae</taxon>
        <taxon>Orbilia</taxon>
    </lineage>
</organism>
<evidence type="ECO:0000313" key="4">
    <source>
        <dbReference type="EMBL" id="KAK6540497.1"/>
    </source>
</evidence>
<comment type="caution">
    <text evidence="4">The sequence shown here is derived from an EMBL/GenBank/DDBJ whole genome shotgun (WGS) entry which is preliminary data.</text>
</comment>
<feature type="active site" description="Nucleophile" evidence="1">
    <location>
        <position position="189"/>
    </location>
</feature>
<evidence type="ECO:0000256" key="1">
    <source>
        <dbReference type="PIRSR" id="PIRSR600246-1"/>
    </source>
</evidence>
<evidence type="ECO:0000256" key="2">
    <source>
        <dbReference type="PIRSR" id="PIRSR600246-3"/>
    </source>
</evidence>
<name>A0AAV9XEI8_9PEZI</name>
<dbReference type="PANTHER" id="PTHR10188">
    <property type="entry name" value="L-ASPARAGINASE"/>
    <property type="match status" value="1"/>
</dbReference>
<feature type="compositionally biased region" description="Polar residues" evidence="3">
    <location>
        <begin position="357"/>
        <end position="375"/>
    </location>
</feature>
<dbReference type="InterPro" id="IPR029055">
    <property type="entry name" value="Ntn_hydrolases_N"/>
</dbReference>
<sequence>MVTLKAGGTSVDAVEIAIRVLEDDPVTNCGYGSNLNFDGVVEADASIMDSFGRTGAVGAVPQIQNPVSLARLILERSSQPMSLKRVPPNFVVGEGAVDYAREQNFPIATSESLVAHPARIRFAKWQKEIEYQEIMKRKGKNDKANSVQLPMLGASSRPIQEAGSALPLDTNLPSTPQLMEEKVDLVTDTVGAISIDRYGNMTAASSSGGIGMKQPGRVGPAAIIGVGTYVKDSGERQVGTVVSGTGEHMLHTLISAQAVHRLYDTNDELEAMQTIINDDFMGSQGHGKANIWGEPAIGVMSVKAENVSNGKRLISFIFGHNTDSFALASMTSNDTAPKTIMSRVSREPKLAVGGSSRLVQMQVKQNNSDTRNSTKPAKKEKPKRVHAHHKSDKKVSITTSIPKANKKHDSIVHSLEGLHIDGKGDNKTENPSPNHTANSPQPAEDPIYDPFEGNWGGPDLSPLEPPGSP</sequence>
<gene>
    <name evidence="4" type="ORF">TWF694_009287</name>
</gene>
<evidence type="ECO:0000256" key="3">
    <source>
        <dbReference type="SAM" id="MobiDB-lite"/>
    </source>
</evidence>
<reference evidence="4 5" key="1">
    <citation type="submission" date="2019-10" db="EMBL/GenBank/DDBJ databases">
        <authorList>
            <person name="Palmer J.M."/>
        </authorList>
    </citation>
    <scope>NUCLEOTIDE SEQUENCE [LARGE SCALE GENOMIC DNA]</scope>
    <source>
        <strain evidence="4 5">TWF694</strain>
    </source>
</reference>
<feature type="region of interest" description="Disordered" evidence="3">
    <location>
        <begin position="351"/>
        <end position="469"/>
    </location>
</feature>
<accession>A0AAV9XEI8</accession>
<feature type="compositionally biased region" description="Basic residues" evidence="3">
    <location>
        <begin position="376"/>
        <end position="392"/>
    </location>
</feature>
<dbReference type="GO" id="GO:0051604">
    <property type="term" value="P:protein maturation"/>
    <property type="evidence" value="ECO:0007669"/>
    <property type="project" value="TreeGrafter"/>
</dbReference>
<evidence type="ECO:0000313" key="5">
    <source>
        <dbReference type="Proteomes" id="UP001365542"/>
    </source>
</evidence>
<dbReference type="GO" id="GO:0005737">
    <property type="term" value="C:cytoplasm"/>
    <property type="evidence" value="ECO:0007669"/>
    <property type="project" value="TreeGrafter"/>
</dbReference>
<dbReference type="PANTHER" id="PTHR10188:SF8">
    <property type="entry name" value="THREONINE ASPARTASE 1"/>
    <property type="match status" value="1"/>
</dbReference>
<dbReference type="CDD" id="cd04514">
    <property type="entry name" value="Taspase1_like"/>
    <property type="match status" value="1"/>
</dbReference>
<keyword evidence="5" id="KW-1185">Reference proteome</keyword>
<dbReference type="InterPro" id="IPR037464">
    <property type="entry name" value="Taspase1"/>
</dbReference>
<dbReference type="InterPro" id="IPR000246">
    <property type="entry name" value="Peptidase_T2"/>
</dbReference>
<feature type="site" description="Cleavage; by autolysis" evidence="2">
    <location>
        <begin position="188"/>
        <end position="189"/>
    </location>
</feature>
<dbReference type="Proteomes" id="UP001365542">
    <property type="component" value="Unassembled WGS sequence"/>
</dbReference>
<proteinExistence type="predicted"/>
<dbReference type="EMBL" id="JAVHJO010000005">
    <property type="protein sequence ID" value="KAK6540497.1"/>
    <property type="molecule type" value="Genomic_DNA"/>
</dbReference>
<dbReference type="Pfam" id="PF01112">
    <property type="entry name" value="Asparaginase_2"/>
    <property type="match status" value="1"/>
</dbReference>
<dbReference type="AlphaFoldDB" id="A0AAV9XEI8"/>
<protein>
    <submittedName>
        <fullName evidence="4">Uncharacterized protein</fullName>
    </submittedName>
</protein>
<feature type="compositionally biased region" description="Polar residues" evidence="3">
    <location>
        <begin position="429"/>
        <end position="441"/>
    </location>
</feature>
<dbReference type="Gene3D" id="3.60.20.30">
    <property type="entry name" value="(Glycosyl)asparaginase"/>
    <property type="match status" value="1"/>
</dbReference>
<feature type="compositionally biased region" description="Basic and acidic residues" evidence="3">
    <location>
        <begin position="407"/>
        <end position="428"/>
    </location>
</feature>